<protein>
    <submittedName>
        <fullName evidence="1">Uncharacterized protein</fullName>
    </submittedName>
</protein>
<proteinExistence type="predicted"/>
<name>A0A1C0AQU0_9ACTN</name>
<dbReference type="InterPro" id="IPR029052">
    <property type="entry name" value="Metallo-depent_PP-like"/>
</dbReference>
<dbReference type="PANTHER" id="PTHR34990:SF2">
    <property type="entry name" value="BLL8164 PROTEIN"/>
    <property type="match status" value="1"/>
</dbReference>
<dbReference type="AlphaFoldDB" id="A0A1C0AQU0"/>
<accession>A0A1C0AQU0</accession>
<dbReference type="GO" id="GO:0009245">
    <property type="term" value="P:lipid A biosynthetic process"/>
    <property type="evidence" value="ECO:0007669"/>
    <property type="project" value="TreeGrafter"/>
</dbReference>
<evidence type="ECO:0000313" key="2">
    <source>
        <dbReference type="Proteomes" id="UP000093501"/>
    </source>
</evidence>
<dbReference type="Gene3D" id="3.60.21.10">
    <property type="match status" value="1"/>
</dbReference>
<dbReference type="SUPFAM" id="SSF56300">
    <property type="entry name" value="Metallo-dependent phosphatases"/>
    <property type="match status" value="1"/>
</dbReference>
<dbReference type="Proteomes" id="UP000093501">
    <property type="component" value="Unassembled WGS sequence"/>
</dbReference>
<dbReference type="InterPro" id="IPR043461">
    <property type="entry name" value="LpxH-like"/>
</dbReference>
<dbReference type="EMBL" id="MBQD01000009">
    <property type="protein sequence ID" value="OCL36682.1"/>
    <property type="molecule type" value="Genomic_DNA"/>
</dbReference>
<comment type="caution">
    <text evidence="1">The sequence shown here is derived from an EMBL/GenBank/DDBJ whole genome shotgun (WGS) entry which is preliminary data.</text>
</comment>
<dbReference type="GO" id="GO:0016020">
    <property type="term" value="C:membrane"/>
    <property type="evidence" value="ECO:0007669"/>
    <property type="project" value="GOC"/>
</dbReference>
<keyword evidence="2" id="KW-1185">Reference proteome</keyword>
<sequence>MAVIAVKTMTRLTEAYRDARVELIDDTSRYVIMSDCHRGDGSKSDEFLKNKNSFTAALDYYWKNNFTYVEAGDGDELWEHDFKHIIRANRAVWEHLLRFHHSGRMIRMWGNHDLDLREPSYVRRFLWTAKNAESGEIEPFFDGLEPVEAVVFRHRDTGQDVLLVHGHQGDFPNDQAWRFSRFMMRAFWRYAHAFGFHSPTSPVANTDKRHKVERNYVKWIRQSGIALICGHTHREKFPRPGQMPYFNSGSCVYPSHITALEIENGSIALVRWRVDPNEDAILQVTRRVMAGPEPLSTYDLRRSSTSQ</sequence>
<dbReference type="GO" id="GO:0008758">
    <property type="term" value="F:UDP-2,3-diacylglucosamine hydrolase activity"/>
    <property type="evidence" value="ECO:0007669"/>
    <property type="project" value="TreeGrafter"/>
</dbReference>
<reference evidence="2" key="1">
    <citation type="submission" date="2016-07" db="EMBL/GenBank/DDBJ databases">
        <authorList>
            <person name="Florea S."/>
            <person name="Webb J.S."/>
            <person name="Jaromczyk J."/>
            <person name="Schardl C.L."/>
        </authorList>
    </citation>
    <scope>NUCLEOTIDE SEQUENCE [LARGE SCALE GENOMIC DNA]</scope>
    <source>
        <strain evidence="2">IPBSL-7</strain>
    </source>
</reference>
<gene>
    <name evidence="1" type="ORF">BCR15_13935</name>
</gene>
<dbReference type="PANTHER" id="PTHR34990">
    <property type="entry name" value="UDP-2,3-DIACYLGLUCOSAMINE HYDROLASE-RELATED"/>
    <property type="match status" value="1"/>
</dbReference>
<evidence type="ECO:0000313" key="1">
    <source>
        <dbReference type="EMBL" id="OCL36682.1"/>
    </source>
</evidence>
<organism evidence="1 2">
    <name type="scientific">Tessaracoccus lapidicaptus</name>
    <dbReference type="NCBI Taxonomy" id="1427523"/>
    <lineage>
        <taxon>Bacteria</taxon>
        <taxon>Bacillati</taxon>
        <taxon>Actinomycetota</taxon>
        <taxon>Actinomycetes</taxon>
        <taxon>Propionibacteriales</taxon>
        <taxon>Propionibacteriaceae</taxon>
        <taxon>Tessaracoccus</taxon>
    </lineage>
</organism>